<evidence type="ECO:0000256" key="1">
    <source>
        <dbReference type="SAM" id="Coils"/>
    </source>
</evidence>
<feature type="domain" description="C2H2-type" evidence="2">
    <location>
        <begin position="44"/>
        <end position="67"/>
    </location>
</feature>
<dbReference type="EMBL" id="MN740213">
    <property type="protein sequence ID" value="QHT94018.1"/>
    <property type="molecule type" value="Genomic_DNA"/>
</dbReference>
<protein>
    <recommendedName>
        <fullName evidence="2">C2H2-type domain-containing protein</fullName>
    </recommendedName>
</protein>
<proteinExistence type="predicted"/>
<sequence length="305" mass="36293">MINKKKIFQCNLCNYVTTKKSDYIRHNMSVKHSDKCCVENYYKYNCICGKKYKGRDGLWRHQHKCKHFIENEDDDEYEENEDNEEDEEDEIEVWKDMIKTLMDQNTELQKTLIEEGKEFRNTIANMQPQSNITNNNNINNNTFNLQFFLNETCKDAMNIDEFIDSIQITIEDIKYLGEKGYVEGMSDLFIKNLKDLDVTKRPLHCSDIKRESIYIRDKNVWNKENEQYIRLTNVATDITRLHTTVLQNEYQKVYPNCLIDIKSKEHAEYGKIAYEAFGGKMDIDKANQKLFRNIMKFVVINKNNV</sequence>
<feature type="domain" description="C2H2-type" evidence="2">
    <location>
        <begin position="8"/>
        <end position="32"/>
    </location>
</feature>
<dbReference type="AlphaFoldDB" id="A0A6C0ILF1"/>
<reference evidence="3" key="1">
    <citation type="journal article" date="2020" name="Nature">
        <title>Giant virus diversity and host interactions through global metagenomics.</title>
        <authorList>
            <person name="Schulz F."/>
            <person name="Roux S."/>
            <person name="Paez-Espino D."/>
            <person name="Jungbluth S."/>
            <person name="Walsh D.A."/>
            <person name="Denef V.J."/>
            <person name="McMahon K.D."/>
            <person name="Konstantinidis K.T."/>
            <person name="Eloe-Fadrosh E.A."/>
            <person name="Kyrpides N.C."/>
            <person name="Woyke T."/>
        </authorList>
    </citation>
    <scope>NUCLEOTIDE SEQUENCE</scope>
    <source>
        <strain evidence="3">GVMAG-M-3300024258-14</strain>
    </source>
</reference>
<dbReference type="SMART" id="SM00355">
    <property type="entry name" value="ZnF_C2H2"/>
    <property type="match status" value="2"/>
</dbReference>
<name>A0A6C0ILF1_9ZZZZ</name>
<evidence type="ECO:0000259" key="2">
    <source>
        <dbReference type="SMART" id="SM00355"/>
    </source>
</evidence>
<accession>A0A6C0ILF1</accession>
<feature type="coiled-coil region" evidence="1">
    <location>
        <begin position="77"/>
        <end position="111"/>
    </location>
</feature>
<evidence type="ECO:0000313" key="3">
    <source>
        <dbReference type="EMBL" id="QHT94018.1"/>
    </source>
</evidence>
<dbReference type="InterPro" id="IPR013087">
    <property type="entry name" value="Znf_C2H2_type"/>
</dbReference>
<organism evidence="3">
    <name type="scientific">viral metagenome</name>
    <dbReference type="NCBI Taxonomy" id="1070528"/>
    <lineage>
        <taxon>unclassified sequences</taxon>
        <taxon>metagenomes</taxon>
        <taxon>organismal metagenomes</taxon>
    </lineage>
</organism>
<keyword evidence="1" id="KW-0175">Coiled coil</keyword>